<protein>
    <submittedName>
        <fullName evidence="1">Uncharacterized protein</fullName>
    </submittedName>
</protein>
<comment type="caution">
    <text evidence="1">The sequence shown here is derived from an EMBL/GenBank/DDBJ whole genome shotgun (WGS) entry which is preliminary data.</text>
</comment>
<proteinExistence type="predicted"/>
<reference evidence="1" key="1">
    <citation type="submission" date="2024-12" db="EMBL/GenBank/DDBJ databases">
        <title>Comparative genomics and development of molecular markers within Purpureocillium lilacinum and among Purpureocillium species.</title>
        <authorList>
            <person name="Yeh Z.-Y."/>
            <person name="Ni N.-T."/>
            <person name="Lo P.-H."/>
            <person name="Mushyakhwo K."/>
            <person name="Lin C.-F."/>
            <person name="Nai Y.-S."/>
        </authorList>
    </citation>
    <scope>NUCLEOTIDE SEQUENCE</scope>
    <source>
        <strain evidence="1">NCHU-NPUST-175</strain>
    </source>
</reference>
<accession>A0ACC4EB68</accession>
<dbReference type="EMBL" id="JBGNUJ010000002">
    <property type="protein sequence ID" value="KAL3964976.1"/>
    <property type="molecule type" value="Genomic_DNA"/>
</dbReference>
<dbReference type="Proteomes" id="UP001638806">
    <property type="component" value="Unassembled WGS sequence"/>
</dbReference>
<keyword evidence="2" id="KW-1185">Reference proteome</keyword>
<sequence>MQLIVAVFAGAIACRLGSAAANIQIPLQALDARAELAHSPPHYPSPWMDPKATGWEEAYAKAKAFVSQLTLLEKVNITTGTGPCMQDGPLGLRFSDYNSAFPVAVTSGATWSKHLWRDRGKAMGEEAKGKGVDVLLGPVAGPIGRAPRAVATPRASGQGLASTSVGIQEAGVVACAKHYVANEQEHFRQSGEAQGRGFNISESLSSNIDDKTMHELYAWPFADAVKAGVGSIMCSYNQINNSYGCQNSKLLNGILKGEMGFQGFVMSDWQAQHAGAATAAAGLDMTMPGDTTFNTGYSYWGGNLTLGVINGTVPEWRIDDMVMRIMAAYFKVGRTLENQVPTNFNSWTRDSYGWEDQAAKENWGLINQQVDVRANHANHIRESAAKGTVILKNSGVLPLRSPSLSLSALQAQAIKDGTRYESILTNYAWAETKALVTQPNVTAIVFANAGGGEGYIDVDGNAGDRKNLTLWKNGDDLIKNVSSVNPNTIVVLHTSGPVLVTDWYNNPNITAIVWAGMPGQESGNSLTDILYGKTSPGRSPFTWGPTRESYGTDVLYKPNNGNGAPQDDFTEGNFIDYRHFDKAAPNKGDKGAPIYEFGFGLSWGEFKYSQLNVQKHNVRPYQPTTGKTIKAPDGSTLGQGGYGKTAKEFLPPGAIDGSPQPRQGASGAPGGNRQLWDVLYTVNCVITNTGSRMSDEVPQVYVSLGGKGEPVRVLRGFERIERIAPGQSVQFRAELTRRDVSNWDVASQNWVVTKEPKTVYVGSSSRNLPLKARLD</sequence>
<evidence type="ECO:0000313" key="1">
    <source>
        <dbReference type="EMBL" id="KAL3964976.1"/>
    </source>
</evidence>
<gene>
    <name evidence="1" type="ORF">ACCO45_001980</name>
</gene>
<name>A0ACC4EB68_PURLI</name>
<organism evidence="1 2">
    <name type="scientific">Purpureocillium lilacinum</name>
    <name type="common">Paecilomyces lilacinus</name>
    <dbReference type="NCBI Taxonomy" id="33203"/>
    <lineage>
        <taxon>Eukaryota</taxon>
        <taxon>Fungi</taxon>
        <taxon>Dikarya</taxon>
        <taxon>Ascomycota</taxon>
        <taxon>Pezizomycotina</taxon>
        <taxon>Sordariomycetes</taxon>
        <taxon>Hypocreomycetidae</taxon>
        <taxon>Hypocreales</taxon>
        <taxon>Ophiocordycipitaceae</taxon>
        <taxon>Purpureocillium</taxon>
    </lineage>
</organism>
<evidence type="ECO:0000313" key="2">
    <source>
        <dbReference type="Proteomes" id="UP001638806"/>
    </source>
</evidence>